<accession>A7BAA4</accession>
<evidence type="ECO:0000256" key="2">
    <source>
        <dbReference type="ARBA" id="ARBA00023235"/>
    </source>
</evidence>
<comment type="caution">
    <text evidence="4">The sequence shown here is derived from an EMBL/GenBank/DDBJ whole genome shotgun (WGS) entry which is preliminary data.</text>
</comment>
<keyword evidence="5" id="KW-1185">Reference proteome</keyword>
<feature type="region of interest" description="Disordered" evidence="3">
    <location>
        <begin position="316"/>
        <end position="337"/>
    </location>
</feature>
<gene>
    <name evidence="4" type="ORF">ACTODO_00567</name>
</gene>
<evidence type="ECO:0000256" key="3">
    <source>
        <dbReference type="SAM" id="MobiDB-lite"/>
    </source>
</evidence>
<dbReference type="PANTHER" id="PTHR15108">
    <property type="entry name" value="N-ACYLGLUCOSAMINE-2-EPIMERASE"/>
    <property type="match status" value="1"/>
</dbReference>
<dbReference type="HOGENOM" id="CLU_042253_0_0_11"/>
<dbReference type="eggNOG" id="COG2942">
    <property type="taxonomic scope" value="Bacteria"/>
</dbReference>
<dbReference type="GO" id="GO:0050121">
    <property type="term" value="F:N-acylglucosamine 2-epimerase activity"/>
    <property type="evidence" value="ECO:0007669"/>
    <property type="project" value="UniProtKB-EC"/>
</dbReference>
<evidence type="ECO:0000313" key="5">
    <source>
        <dbReference type="Proteomes" id="UP000003553"/>
    </source>
</evidence>
<dbReference type="Gene3D" id="1.50.10.10">
    <property type="match status" value="1"/>
</dbReference>
<comment type="similarity">
    <text evidence="1">Belongs to the N-acylglucosamine 2-epimerase family.</text>
</comment>
<dbReference type="EMBL" id="AAYI02000004">
    <property type="protein sequence ID" value="EDN80128.1"/>
    <property type="molecule type" value="Genomic_DNA"/>
</dbReference>
<name>A7BAA4_9ACTO</name>
<dbReference type="InterPro" id="IPR012341">
    <property type="entry name" value="6hp_glycosidase-like_sf"/>
</dbReference>
<evidence type="ECO:0000256" key="1">
    <source>
        <dbReference type="ARBA" id="ARBA00008558"/>
    </source>
</evidence>
<protein>
    <submittedName>
        <fullName evidence="4">N-acylglucosamine 2-epimerase</fullName>
        <ecNumber evidence="4">5.1.3.8</ecNumber>
    </submittedName>
</protein>
<dbReference type="SUPFAM" id="SSF48208">
    <property type="entry name" value="Six-hairpin glycosidases"/>
    <property type="match status" value="1"/>
</dbReference>
<dbReference type="InterPro" id="IPR008928">
    <property type="entry name" value="6-hairpin_glycosidase_sf"/>
</dbReference>
<dbReference type="AlphaFoldDB" id="A7BAA4"/>
<keyword evidence="2 4" id="KW-0413">Isomerase</keyword>
<evidence type="ECO:0000313" key="4">
    <source>
        <dbReference type="EMBL" id="EDN80128.1"/>
    </source>
</evidence>
<dbReference type="EC" id="5.1.3.8" evidence="4"/>
<reference evidence="4" key="1">
    <citation type="submission" date="2007-04" db="EMBL/GenBank/DDBJ databases">
        <authorList>
            <person name="Fulton L."/>
            <person name="Clifton S."/>
            <person name="Fulton B."/>
            <person name="Xu J."/>
            <person name="Minx P."/>
            <person name="Pepin K.H."/>
            <person name="Johnson M."/>
            <person name="Thiruvilangam P."/>
            <person name="Bhonagiri V."/>
            <person name="Nash W.E."/>
            <person name="Mardis E.R."/>
            <person name="Wilson R.K."/>
        </authorList>
    </citation>
    <scope>NUCLEOTIDE SEQUENCE [LARGE SCALE GENOMIC DNA]</scope>
    <source>
        <strain evidence="4">ATCC 17982</strain>
    </source>
</reference>
<dbReference type="InterPro" id="IPR010819">
    <property type="entry name" value="AGE/CE"/>
</dbReference>
<proteinExistence type="inferred from homology"/>
<organism evidence="4 5">
    <name type="scientific">Schaalia dentiphila ATCC 17982</name>
    <dbReference type="NCBI Taxonomy" id="411466"/>
    <lineage>
        <taxon>Bacteria</taxon>
        <taxon>Bacillati</taxon>
        <taxon>Actinomycetota</taxon>
        <taxon>Actinomycetes</taxon>
        <taxon>Actinomycetales</taxon>
        <taxon>Actinomycetaceae</taxon>
        <taxon>Schaalia</taxon>
        <taxon>Schaalia dentiphila</taxon>
    </lineage>
</organism>
<dbReference type="Proteomes" id="UP000003553">
    <property type="component" value="Unassembled WGS sequence"/>
</dbReference>
<reference evidence="4" key="2">
    <citation type="submission" date="2015-05" db="EMBL/GenBank/DDBJ databases">
        <title>Draft genome sequence of Actinomyces odontolyticus (ATCC 17982).</title>
        <authorList>
            <person name="Sudarsanam P."/>
            <person name="Ley R."/>
            <person name="Guruge J."/>
            <person name="Turnbaugh P.J."/>
            <person name="Mahowald M."/>
            <person name="Liep D."/>
            <person name="Gordon J."/>
        </authorList>
    </citation>
    <scope>NUCLEOTIDE SEQUENCE</scope>
    <source>
        <strain evidence="4">ATCC 17982</strain>
    </source>
</reference>
<dbReference type="Pfam" id="PF07221">
    <property type="entry name" value="GlcNAc_2-epim"/>
    <property type="match status" value="1"/>
</dbReference>
<sequence>MSVTADRDCVVRRNIVGWFDSIEHNRWLSGHMQALIEEAEGAIVATGFAHLDADGKPDPTRSIDLAVTGRMAYVFSLGALMGLPGTRRYADHAVKALTNYFTDPVNGGMWFAIKPEPDADGHGVPWDEDARVKSQYHTVYALLGVAAATVANRPGAHELLNRMLEEQKELWTDDFGLVWDQYDEAFNEPVPVHTLGTLIHTIEAYMAAAEATTEPEWLDRAEKMTAFAYKIASKNGWRIPEYFDENWQPSPEAGKLLNDGRRYYEGYVTGHSMQLARFALQVRAGLRSMGWTVPDYLLEMGTELFERARVDGWRRTDGNPGFSTGVNDEGDPVPGEDEHQQWVVCEGVCATVAVRRAMLDDGARISDVEHFEHCYRSFVDYIHDYLISQPGRWVRRLGPCNENVQPAKSSRWDVYHAVQATLAIRLPLWPPTAPALSRGLLDRPEEPAPDKKSWNFFGLRG</sequence>
<dbReference type="GO" id="GO:0005975">
    <property type="term" value="P:carbohydrate metabolic process"/>
    <property type="evidence" value="ECO:0007669"/>
    <property type="project" value="InterPro"/>
</dbReference>